<dbReference type="AlphaFoldDB" id="A0A2W5TS92"/>
<comment type="subcellular location">
    <subcellularLocation>
        <location evidence="2">Membrane</location>
        <topology evidence="2">Multi-pass membrane protein</topology>
    </subcellularLocation>
</comment>
<accession>A0A2W5TS92</accession>
<evidence type="ECO:0000256" key="2">
    <source>
        <dbReference type="ARBA" id="ARBA00004141"/>
    </source>
</evidence>
<evidence type="ECO:0000259" key="13">
    <source>
        <dbReference type="Pfam" id="PF12483"/>
    </source>
</evidence>
<proteinExistence type="predicted"/>
<sequence>MGIIVLLIGLAVLGFGVFQHMKGKRILAAPFKGTGDLAKSPVSDDPKGAMSTEGKVVPPAETFFSPASKTPCLAYELKIERLYEKTETTQDGTKTVKGSETLTTVTGVAIVGLDDGSGVFHVDFSKGADFDNMKDGFKKEVNGHSGSSHIMFGEYAYDVPVIGSDKGWTTGFKATEKYVPVEGSLFVLGKVESGKLVKPGWRSLMASSKGRDGLLGSIQKKKKFSFIGGGIAAVAAIPLMLFGPSLPSGGGSSYCKSAISGA</sequence>
<reference evidence="14 15" key="1">
    <citation type="submission" date="2017-08" db="EMBL/GenBank/DDBJ databases">
        <title>Infants hospitalized years apart are colonized by the same room-sourced microbial strains.</title>
        <authorList>
            <person name="Brooks B."/>
            <person name="Olm M.R."/>
            <person name="Firek B.A."/>
            <person name="Baker R."/>
            <person name="Thomas B.C."/>
            <person name="Morowitz M.J."/>
            <person name="Banfield J.F."/>
        </authorList>
    </citation>
    <scope>NUCLEOTIDE SEQUENCE [LARGE SCALE GENOMIC DNA]</scope>
    <source>
        <strain evidence="14">S2_003_000_R2_14</strain>
    </source>
</reference>
<evidence type="ECO:0000256" key="5">
    <source>
        <dbReference type="ARBA" id="ARBA00022692"/>
    </source>
</evidence>
<evidence type="ECO:0000256" key="10">
    <source>
        <dbReference type="ARBA" id="ARBA00022989"/>
    </source>
</evidence>
<evidence type="ECO:0000256" key="12">
    <source>
        <dbReference type="SAM" id="Phobius"/>
    </source>
</evidence>
<evidence type="ECO:0000313" key="14">
    <source>
        <dbReference type="EMBL" id="PZR18480.1"/>
    </source>
</evidence>
<evidence type="ECO:0000256" key="9">
    <source>
        <dbReference type="ARBA" id="ARBA00022833"/>
    </source>
</evidence>
<dbReference type="GO" id="GO:0016020">
    <property type="term" value="C:membrane"/>
    <property type="evidence" value="ECO:0007669"/>
    <property type="project" value="UniProtKB-SubCell"/>
</dbReference>
<keyword evidence="11 12" id="KW-0472">Membrane</keyword>
<evidence type="ECO:0000256" key="8">
    <source>
        <dbReference type="ARBA" id="ARBA00022786"/>
    </source>
</evidence>
<evidence type="ECO:0000313" key="15">
    <source>
        <dbReference type="Proteomes" id="UP000249061"/>
    </source>
</evidence>
<feature type="domain" description="E3 Ubiquitin ligase MUL1-like" evidence="13">
    <location>
        <begin position="84"/>
        <end position="235"/>
    </location>
</feature>
<dbReference type="EMBL" id="QFQP01000001">
    <property type="protein sequence ID" value="PZR18480.1"/>
    <property type="molecule type" value="Genomic_DNA"/>
</dbReference>
<evidence type="ECO:0000256" key="4">
    <source>
        <dbReference type="ARBA" id="ARBA00022679"/>
    </source>
</evidence>
<dbReference type="Proteomes" id="UP000249061">
    <property type="component" value="Unassembled WGS sequence"/>
</dbReference>
<evidence type="ECO:0000256" key="3">
    <source>
        <dbReference type="ARBA" id="ARBA00012483"/>
    </source>
</evidence>
<dbReference type="GO" id="GO:0061630">
    <property type="term" value="F:ubiquitin protein ligase activity"/>
    <property type="evidence" value="ECO:0007669"/>
    <property type="project" value="UniProtKB-EC"/>
</dbReference>
<gene>
    <name evidence="14" type="ORF">DI536_00950</name>
</gene>
<comment type="caution">
    <text evidence="14">The sequence shown here is derived from an EMBL/GenBank/DDBJ whole genome shotgun (WGS) entry which is preliminary data.</text>
</comment>
<keyword evidence="4" id="KW-0808">Transferase</keyword>
<dbReference type="InterPro" id="IPR022170">
    <property type="entry name" value="MUL1-like"/>
</dbReference>
<keyword evidence="10 12" id="KW-1133">Transmembrane helix</keyword>
<dbReference type="GO" id="GO:0008270">
    <property type="term" value="F:zinc ion binding"/>
    <property type="evidence" value="ECO:0007669"/>
    <property type="project" value="UniProtKB-KW"/>
</dbReference>
<feature type="transmembrane region" description="Helical" evidence="12">
    <location>
        <begin position="224"/>
        <end position="243"/>
    </location>
</feature>
<dbReference type="GO" id="GO:0016567">
    <property type="term" value="P:protein ubiquitination"/>
    <property type="evidence" value="ECO:0007669"/>
    <property type="project" value="InterPro"/>
</dbReference>
<comment type="catalytic activity">
    <reaction evidence="1">
        <text>S-ubiquitinyl-[E2 ubiquitin-conjugating enzyme]-L-cysteine + [acceptor protein]-L-lysine = [E2 ubiquitin-conjugating enzyme]-L-cysteine + N(6)-ubiquitinyl-[acceptor protein]-L-lysine.</text>
        <dbReference type="EC" id="2.3.2.27"/>
    </reaction>
</comment>
<dbReference type="EC" id="2.3.2.27" evidence="3"/>
<protein>
    <recommendedName>
        <fullName evidence="3">RING-type E3 ubiquitin transferase</fullName>
        <ecNumber evidence="3">2.3.2.27</ecNumber>
    </recommendedName>
</protein>
<keyword evidence="9" id="KW-0862">Zinc</keyword>
<keyword evidence="8" id="KW-0833">Ubl conjugation pathway</keyword>
<keyword evidence="5 12" id="KW-0812">Transmembrane</keyword>
<evidence type="ECO:0000256" key="7">
    <source>
        <dbReference type="ARBA" id="ARBA00022771"/>
    </source>
</evidence>
<keyword evidence="6" id="KW-0479">Metal-binding</keyword>
<name>A0A2W5TS92_9BACT</name>
<evidence type="ECO:0000256" key="11">
    <source>
        <dbReference type="ARBA" id="ARBA00023136"/>
    </source>
</evidence>
<evidence type="ECO:0000256" key="1">
    <source>
        <dbReference type="ARBA" id="ARBA00000900"/>
    </source>
</evidence>
<evidence type="ECO:0000256" key="6">
    <source>
        <dbReference type="ARBA" id="ARBA00022723"/>
    </source>
</evidence>
<dbReference type="Pfam" id="PF12483">
    <property type="entry name" value="GIDE"/>
    <property type="match status" value="1"/>
</dbReference>
<organism evidence="14 15">
    <name type="scientific">Archangium gephyra</name>
    <dbReference type="NCBI Taxonomy" id="48"/>
    <lineage>
        <taxon>Bacteria</taxon>
        <taxon>Pseudomonadati</taxon>
        <taxon>Myxococcota</taxon>
        <taxon>Myxococcia</taxon>
        <taxon>Myxococcales</taxon>
        <taxon>Cystobacterineae</taxon>
        <taxon>Archangiaceae</taxon>
        <taxon>Archangium</taxon>
    </lineage>
</organism>
<keyword evidence="7" id="KW-0863">Zinc-finger</keyword>